<dbReference type="EMBL" id="CP141886">
    <property type="protein sequence ID" value="WRT68031.1"/>
    <property type="molecule type" value="Genomic_DNA"/>
</dbReference>
<dbReference type="RefSeq" id="XP_062792771.1">
    <property type="nucleotide sequence ID" value="XM_062936720.1"/>
</dbReference>
<keyword evidence="3" id="KW-1185">Reference proteome</keyword>
<evidence type="ECO:0000256" key="1">
    <source>
        <dbReference type="SAM" id="MobiDB-lite"/>
    </source>
</evidence>
<gene>
    <name evidence="2" type="ORF">IL334_005006</name>
</gene>
<accession>A0ABZ1D4Y3</accession>
<dbReference type="GeneID" id="87957137"/>
<evidence type="ECO:0000313" key="3">
    <source>
        <dbReference type="Proteomes" id="UP001329825"/>
    </source>
</evidence>
<organism evidence="2 3">
    <name type="scientific">Kwoniella shivajii</name>
    <dbReference type="NCBI Taxonomy" id="564305"/>
    <lineage>
        <taxon>Eukaryota</taxon>
        <taxon>Fungi</taxon>
        <taxon>Dikarya</taxon>
        <taxon>Basidiomycota</taxon>
        <taxon>Agaricomycotina</taxon>
        <taxon>Tremellomycetes</taxon>
        <taxon>Tremellales</taxon>
        <taxon>Cryptococcaceae</taxon>
        <taxon>Kwoniella</taxon>
    </lineage>
</organism>
<dbReference type="Proteomes" id="UP001329825">
    <property type="component" value="Chromosome 6"/>
</dbReference>
<protein>
    <submittedName>
        <fullName evidence="2">Uncharacterized protein</fullName>
    </submittedName>
</protein>
<feature type="region of interest" description="Disordered" evidence="1">
    <location>
        <begin position="1"/>
        <end position="21"/>
    </location>
</feature>
<reference evidence="2 3" key="1">
    <citation type="submission" date="2024-01" db="EMBL/GenBank/DDBJ databases">
        <title>Comparative genomics of Cryptococcus and Kwoniella reveals pathogenesis evolution and contrasting modes of karyotype evolution via chromosome fusion or intercentromeric recombination.</title>
        <authorList>
            <person name="Coelho M.A."/>
            <person name="David-Palma M."/>
            <person name="Shea T."/>
            <person name="Bowers K."/>
            <person name="McGinley-Smith S."/>
            <person name="Mohammad A.W."/>
            <person name="Gnirke A."/>
            <person name="Yurkov A.M."/>
            <person name="Nowrousian M."/>
            <person name="Sun S."/>
            <person name="Cuomo C.A."/>
            <person name="Heitman J."/>
        </authorList>
    </citation>
    <scope>NUCLEOTIDE SEQUENCE [LARGE SCALE GENOMIC DNA]</scope>
    <source>
        <strain evidence="2">CBS 11374</strain>
    </source>
</reference>
<evidence type="ECO:0000313" key="2">
    <source>
        <dbReference type="EMBL" id="WRT68031.1"/>
    </source>
</evidence>
<proteinExistence type="predicted"/>
<sequence length="282" mass="31855">MDPDTQVSVNSEPQISSKNQAFYTRSKLDQSRREAFSNRVPTALVKREFEDARGWLGTSTTRFYNEAKSHTINTEIGKQKPSHGFSYSKGLKMEQRALLKVRTTIYGNAKSTLYQIQPQASGCSDQEAKTQTIVDEFDKQKIVLDDFDTISGLGTKPFDYSTVKDWMKGKVFEDSYSPFYKNGKLMQYDTTLSYQDIPVTLTCSKNPLLKLETVGDVFYNFGSEYEQSRAQYLLYSYTDGDPNALQIPPEDSKIHTLTQAIRSRFGHTSHGSGHSSQGTSQS</sequence>
<name>A0ABZ1D4Y3_9TREE</name>